<protein>
    <submittedName>
        <fullName evidence="1">Uncharacterized protein</fullName>
    </submittedName>
</protein>
<gene>
    <name evidence="1" type="ORF">LTS18_000501</name>
</gene>
<proteinExistence type="predicted"/>
<dbReference type="Proteomes" id="UP001186974">
    <property type="component" value="Unassembled WGS sequence"/>
</dbReference>
<feature type="non-terminal residue" evidence="1">
    <location>
        <position position="253"/>
    </location>
</feature>
<reference evidence="1" key="1">
    <citation type="submission" date="2024-09" db="EMBL/GenBank/DDBJ databases">
        <title>Black Yeasts Isolated from many extreme environments.</title>
        <authorList>
            <person name="Coleine C."/>
            <person name="Stajich J.E."/>
            <person name="Selbmann L."/>
        </authorList>
    </citation>
    <scope>NUCLEOTIDE SEQUENCE</scope>
    <source>
        <strain evidence="1">CCFEE 5737</strain>
    </source>
</reference>
<name>A0ACC3DG74_9PEZI</name>
<accession>A0ACC3DG74</accession>
<comment type="caution">
    <text evidence="1">The sequence shown here is derived from an EMBL/GenBank/DDBJ whole genome shotgun (WGS) entry which is preliminary data.</text>
</comment>
<organism evidence="1 2">
    <name type="scientific">Coniosporium uncinatum</name>
    <dbReference type="NCBI Taxonomy" id="93489"/>
    <lineage>
        <taxon>Eukaryota</taxon>
        <taxon>Fungi</taxon>
        <taxon>Dikarya</taxon>
        <taxon>Ascomycota</taxon>
        <taxon>Pezizomycotina</taxon>
        <taxon>Dothideomycetes</taxon>
        <taxon>Dothideomycetes incertae sedis</taxon>
        <taxon>Coniosporium</taxon>
    </lineage>
</organism>
<keyword evidence="2" id="KW-1185">Reference proteome</keyword>
<sequence>MSKMLEAQTTKYEVRVKNLTAAKEKSAAAEEKKLKVAKRKLQAEHKLDKMDSARITRESNAKVEVYDYAARFRLIPQYELQYLEENAVEGTPAYYEHKIDLPEQGIHVTGRHKHFKGAEVAACLKFKQAAEDYQREQEPENLIPEDTRALSTHNVPDFFTMYQNIHRRGMTELETQKISLGAGKDQAFKVQVNIDGKPAGAPVVDQNERRAENLAFLSGAVALSKESPTLLPDFFKQLRAGAGKIARALNNIE</sequence>
<dbReference type="EMBL" id="JAWDJW010005211">
    <property type="protein sequence ID" value="KAK3068857.1"/>
    <property type="molecule type" value="Genomic_DNA"/>
</dbReference>
<evidence type="ECO:0000313" key="1">
    <source>
        <dbReference type="EMBL" id="KAK3068857.1"/>
    </source>
</evidence>
<evidence type="ECO:0000313" key="2">
    <source>
        <dbReference type="Proteomes" id="UP001186974"/>
    </source>
</evidence>